<feature type="non-terminal residue" evidence="1">
    <location>
        <position position="23"/>
    </location>
</feature>
<evidence type="ECO:0000313" key="1">
    <source>
        <dbReference type="EMBL" id="GFY66346.1"/>
    </source>
</evidence>
<dbReference type="Proteomes" id="UP000886998">
    <property type="component" value="Unassembled WGS sequence"/>
</dbReference>
<organism evidence="1 3">
    <name type="scientific">Trichonephila inaurata madagascariensis</name>
    <dbReference type="NCBI Taxonomy" id="2747483"/>
    <lineage>
        <taxon>Eukaryota</taxon>
        <taxon>Metazoa</taxon>
        <taxon>Ecdysozoa</taxon>
        <taxon>Arthropoda</taxon>
        <taxon>Chelicerata</taxon>
        <taxon>Arachnida</taxon>
        <taxon>Araneae</taxon>
        <taxon>Araneomorphae</taxon>
        <taxon>Entelegynae</taxon>
        <taxon>Araneoidea</taxon>
        <taxon>Nephilidae</taxon>
        <taxon>Trichonephila</taxon>
        <taxon>Trichonephila inaurata</taxon>
    </lineage>
</organism>
<sequence>ENLDVYRNPFGKCIYTRKKIKQE</sequence>
<accession>A0A8X6Y844</accession>
<dbReference type="AlphaFoldDB" id="A0A8X6Y844"/>
<comment type="caution">
    <text evidence="1">The sequence shown here is derived from an EMBL/GenBank/DDBJ whole genome shotgun (WGS) entry which is preliminary data.</text>
</comment>
<evidence type="ECO:0000313" key="3">
    <source>
        <dbReference type="Proteomes" id="UP000886998"/>
    </source>
</evidence>
<dbReference type="EMBL" id="BMAV01015980">
    <property type="protein sequence ID" value="GFY66346.1"/>
    <property type="molecule type" value="Genomic_DNA"/>
</dbReference>
<dbReference type="EMBL" id="BMAV01019811">
    <property type="protein sequence ID" value="GFY73060.1"/>
    <property type="molecule type" value="Genomic_DNA"/>
</dbReference>
<evidence type="ECO:0000313" key="2">
    <source>
        <dbReference type="EMBL" id="GFY73060.1"/>
    </source>
</evidence>
<reference evidence="1" key="1">
    <citation type="submission" date="2020-08" db="EMBL/GenBank/DDBJ databases">
        <title>Multicomponent nature underlies the extraordinary mechanical properties of spider dragline silk.</title>
        <authorList>
            <person name="Kono N."/>
            <person name="Nakamura H."/>
            <person name="Mori M."/>
            <person name="Yoshida Y."/>
            <person name="Ohtoshi R."/>
            <person name="Malay A.D."/>
            <person name="Moran D.A.P."/>
            <person name="Tomita M."/>
            <person name="Numata K."/>
            <person name="Arakawa K."/>
        </authorList>
    </citation>
    <scope>NUCLEOTIDE SEQUENCE</scope>
</reference>
<keyword evidence="3" id="KW-1185">Reference proteome</keyword>
<protein>
    <submittedName>
        <fullName evidence="1">Uncharacterized protein</fullName>
    </submittedName>
</protein>
<proteinExistence type="predicted"/>
<gene>
    <name evidence="2" type="ORF">TNIN_208381</name>
    <name evidence="1" type="ORF">TNIN_344211</name>
</gene>
<name>A0A8X6Y844_9ARAC</name>